<organism evidence="3 4">
    <name type="scientific">Prorocentrum cordatum</name>
    <dbReference type="NCBI Taxonomy" id="2364126"/>
    <lineage>
        <taxon>Eukaryota</taxon>
        <taxon>Sar</taxon>
        <taxon>Alveolata</taxon>
        <taxon>Dinophyceae</taxon>
        <taxon>Prorocentrales</taxon>
        <taxon>Prorocentraceae</taxon>
        <taxon>Prorocentrum</taxon>
    </lineage>
</organism>
<dbReference type="SUPFAM" id="SSF47473">
    <property type="entry name" value="EF-hand"/>
    <property type="match status" value="1"/>
</dbReference>
<protein>
    <recommendedName>
        <fullName evidence="2">EF-hand domain-containing protein</fullName>
    </recommendedName>
</protein>
<dbReference type="PROSITE" id="PS00018">
    <property type="entry name" value="EF_HAND_1"/>
    <property type="match status" value="1"/>
</dbReference>
<dbReference type="EMBL" id="CAUYUJ010018591">
    <property type="protein sequence ID" value="CAK0884813.1"/>
    <property type="molecule type" value="Genomic_DNA"/>
</dbReference>
<evidence type="ECO:0000256" key="1">
    <source>
        <dbReference type="ARBA" id="ARBA00022837"/>
    </source>
</evidence>
<evidence type="ECO:0000313" key="3">
    <source>
        <dbReference type="EMBL" id="CAK0884813.1"/>
    </source>
</evidence>
<proteinExistence type="predicted"/>
<feature type="domain" description="EF-hand" evidence="2">
    <location>
        <begin position="294"/>
        <end position="329"/>
    </location>
</feature>
<feature type="non-terminal residue" evidence="3">
    <location>
        <position position="819"/>
    </location>
</feature>
<dbReference type="PROSITE" id="PS50222">
    <property type="entry name" value="EF_HAND_2"/>
    <property type="match status" value="1"/>
</dbReference>
<dbReference type="InterPro" id="IPR002048">
    <property type="entry name" value="EF_hand_dom"/>
</dbReference>
<comment type="caution">
    <text evidence="3">The sequence shown here is derived from an EMBL/GenBank/DDBJ whole genome shotgun (WGS) entry which is preliminary data.</text>
</comment>
<dbReference type="InterPro" id="IPR013320">
    <property type="entry name" value="ConA-like_dom_sf"/>
</dbReference>
<accession>A0ABN9WEK1</accession>
<dbReference type="Proteomes" id="UP001189429">
    <property type="component" value="Unassembled WGS sequence"/>
</dbReference>
<sequence>MLRLRARNDNRTEAWMGLSVGGTDVSTMLENCSLDTGRAMGVDATAIMDFLQNLDGQAGFSQEEFDAAWDEVEVCPAGHFRNSPIVFHCHRSSGRAHFDMRARRTQVVTDVPAGAVSLQVGVASDQDVDLLLWDEVEQTWVVKWEGGVVSANQPVGTYHGVEIRFSGDETEPPVVEESIQVAGTLPVRLQVQVNNFASEDAVAVVAYSWDRIEDCPAAPEGCLAYNETRASLAARSFSAWLADSYSSESEAWAGVCGSSAERYFRQQKALGLETRSVPFYAWAEVWKAWPHHEHTESSWQEVFHLADEDKSGAVDQAEFGLLYRRHDRLATMEHFFEEMREVFVESGEACSAIAGEGAPNITRRRWDTVLADFADGGMLPGGLRMCRPRAAPLEHSFAYLKPLRLGRAHAEAREGAVDVGLAEASGIVGGSFTALARVWLGSPAGTEAESSAEGDEATASEPFDCGAGYNNWEAGWSTGKKSWCCKNKNLACQSEPFDCDAGYSNWKAGWSWPKKQWCCQHKSMGCEPENENVAVFHTPEATERDFQNASALFLGLRRSHLAMAFGNDDCQASGSVPGNVWSTVAWIYDAETHEQRLHVDGRTVHICKGVKPFMGNGQKVKLGPSPGLLGPDGVLNSLLLFPSALSDPQVAEVLRQAPTWSHPAELSFSRPGGRGALRVGSALDVGLSGGSFTASMTLRRADSQLDSPDDTYTILGAPSDDSFEVVVSNGTLGVSFFGNRCCSRTPVPKEEWVHVAFMYNAHEEEQLIYQEFGCNSVEVRLIIGAVRSVVENWPLIPLNPAQFTERVSLFANRLLANVR</sequence>
<keyword evidence="1" id="KW-0106">Calcium</keyword>
<name>A0ABN9WEK1_9DINO</name>
<reference evidence="3" key="1">
    <citation type="submission" date="2023-10" db="EMBL/GenBank/DDBJ databases">
        <authorList>
            <person name="Chen Y."/>
            <person name="Shah S."/>
            <person name="Dougan E. K."/>
            <person name="Thang M."/>
            <person name="Chan C."/>
        </authorList>
    </citation>
    <scope>NUCLEOTIDE SEQUENCE [LARGE SCALE GENOMIC DNA]</scope>
</reference>
<dbReference type="SUPFAM" id="SSF49899">
    <property type="entry name" value="Concanavalin A-like lectins/glucanases"/>
    <property type="match status" value="2"/>
</dbReference>
<evidence type="ECO:0000313" key="4">
    <source>
        <dbReference type="Proteomes" id="UP001189429"/>
    </source>
</evidence>
<evidence type="ECO:0000259" key="2">
    <source>
        <dbReference type="PROSITE" id="PS50222"/>
    </source>
</evidence>
<keyword evidence="4" id="KW-1185">Reference proteome</keyword>
<dbReference type="InterPro" id="IPR018247">
    <property type="entry name" value="EF_Hand_1_Ca_BS"/>
</dbReference>
<dbReference type="InterPro" id="IPR011992">
    <property type="entry name" value="EF-hand-dom_pair"/>
</dbReference>
<gene>
    <name evidence="3" type="ORF">PCOR1329_LOCUS66604</name>
</gene>